<dbReference type="SUPFAM" id="SSF55931">
    <property type="entry name" value="Glutamine synthetase/guanido kinase"/>
    <property type="match status" value="1"/>
</dbReference>
<dbReference type="InterPro" id="IPR014746">
    <property type="entry name" value="Gln_synth/guanido_kin_cat_dom"/>
</dbReference>
<reference evidence="1 2" key="1">
    <citation type="submission" date="2016-10" db="EMBL/GenBank/DDBJ databases">
        <authorList>
            <person name="de Groot N.N."/>
        </authorList>
    </citation>
    <scope>NUCLEOTIDE SEQUENCE [LARGE SCALE GENOMIC DNA]</scope>
    <source>
        <strain evidence="1 2">CGMCC 1.9109</strain>
    </source>
</reference>
<dbReference type="Proteomes" id="UP000183685">
    <property type="component" value="Unassembled WGS sequence"/>
</dbReference>
<proteinExistence type="predicted"/>
<organism evidence="1 2">
    <name type="scientific">Kordiimonas lacus</name>
    <dbReference type="NCBI Taxonomy" id="637679"/>
    <lineage>
        <taxon>Bacteria</taxon>
        <taxon>Pseudomonadati</taxon>
        <taxon>Pseudomonadota</taxon>
        <taxon>Alphaproteobacteria</taxon>
        <taxon>Kordiimonadales</taxon>
        <taxon>Kordiimonadaceae</taxon>
        <taxon>Kordiimonas</taxon>
    </lineage>
</organism>
<dbReference type="PIRSF" id="PIRSF012666">
    <property type="entry name" value="UCP012666"/>
    <property type="match status" value="1"/>
</dbReference>
<name>A0A1G7CNV1_9PROT</name>
<dbReference type="PANTHER" id="PTHR36510">
    <property type="entry name" value="GLUTAMATE--CYSTEINE LIGASE 2-RELATED"/>
    <property type="match status" value="1"/>
</dbReference>
<evidence type="ECO:0000313" key="2">
    <source>
        <dbReference type="Proteomes" id="UP000183685"/>
    </source>
</evidence>
<dbReference type="Pfam" id="PF04107">
    <property type="entry name" value="GCS2"/>
    <property type="match status" value="1"/>
</dbReference>
<evidence type="ECO:0000313" key="1">
    <source>
        <dbReference type="EMBL" id="SDE40346.1"/>
    </source>
</evidence>
<keyword evidence="1" id="KW-0436">Ligase</keyword>
<dbReference type="STRING" id="637679.GCA_001550055_03063"/>
<dbReference type="PANTHER" id="PTHR36510:SF3">
    <property type="entry name" value="CONSERVED PROTEIN"/>
    <property type="match status" value="1"/>
</dbReference>
<gene>
    <name evidence="1" type="ORF">SAMN04488071_2858</name>
</gene>
<keyword evidence="2" id="KW-1185">Reference proteome</keyword>
<dbReference type="InterPro" id="IPR006336">
    <property type="entry name" value="GCS2"/>
</dbReference>
<accession>A0A1G7CNV1</accession>
<dbReference type="GO" id="GO:0016879">
    <property type="term" value="F:ligase activity, forming carbon-nitrogen bonds"/>
    <property type="evidence" value="ECO:0007669"/>
    <property type="project" value="TreeGrafter"/>
</dbReference>
<dbReference type="Gene3D" id="3.30.590.20">
    <property type="match status" value="1"/>
</dbReference>
<dbReference type="EMBL" id="FNAK01000006">
    <property type="protein sequence ID" value="SDE40346.1"/>
    <property type="molecule type" value="Genomic_DNA"/>
</dbReference>
<dbReference type="OrthoDB" id="240589at2"/>
<sequence>MGQELDTSEFRDEDYEAFGQRLRAETDLVETWEQQGALSNGPATAGFELEAWLVGPNMHPVPQNDAFIKALDSPLVVPELSCFNVEFNGDPAELTGGALSDLHADLAGLWDRAVDAAAKMDLKLAMIGILPTVKGTDLCTENMSAGQRYKALNEQVFRLRKGKPIKLDIEGREHLVSDHMDVMLEAAATSFQIHLKVPNGRGVDYYNASKLASAPLVAVSANSPYLFGRDLWAESRIPLFEQAVSVGDWDYEERVTFGVRFIEKSLSEVFLANRQRYPILLPHVTDREAEKLDHFRLQNGTIWRWNRPLVGWDEDGTPHFRLEQRVVPAGPTIADSMANSAFYYGLVTYLANADTRPHKRAQFFTTRDNFYLAARDGLGAVIRWDHQDGKPMRQLIQEVFLPMAEEGLQSLNVDPADIHRYLGIIRGRAETGQNGATWQRAFVRTHGASMEEMLEAYMARQQTDTPVHEWPL</sequence>
<dbReference type="InterPro" id="IPR050141">
    <property type="entry name" value="GCL_type2/YbdK_subfam"/>
</dbReference>
<protein>
    <submittedName>
        <fullName evidence="1">Gamma-glutamyl:cysteine ligase YbdK, ATP-grasp superfamily</fullName>
    </submittedName>
</protein>
<dbReference type="AlphaFoldDB" id="A0A1G7CNV1"/>
<dbReference type="RefSeq" id="WP_068306678.1">
    <property type="nucleotide sequence ID" value="NZ_FNAK01000006.1"/>
</dbReference>
<dbReference type="InterPro" id="IPR016602">
    <property type="entry name" value="UCP012666"/>
</dbReference>